<reference evidence="3" key="1">
    <citation type="submission" date="2018-08" db="EMBL/GenBank/DDBJ databases">
        <authorList>
            <person name="Rossello M."/>
        </authorList>
    </citation>
    <scope>NUCLEOTIDE SEQUENCE [LARGE SCALE GENOMIC DNA]</scope>
    <source>
        <strain evidence="3">cv. Chinese Spring</strain>
    </source>
</reference>
<dbReference type="PaxDb" id="4565-Traes_3B_067B18E34.1"/>
<evidence type="ECO:0000313" key="3">
    <source>
        <dbReference type="EnsemblPlants" id="TraesCS3B02G360000.1.cds1"/>
    </source>
</evidence>
<dbReference type="PANTHER" id="PTHR33286:SF54">
    <property type="entry name" value="BIFUNCTIONAL INHIBITOR_LIPID-TRANSFER PROTEIN_SEED STORAGE 2S ALBUMIN SUPERFAMILY PROTEIN"/>
    <property type="match status" value="1"/>
</dbReference>
<dbReference type="InterPro" id="IPR044741">
    <property type="entry name" value="NsLTP-like"/>
</dbReference>
<proteinExistence type="predicted"/>
<dbReference type="AlphaFoldDB" id="A0A3B6FVE1"/>
<dbReference type="SUPFAM" id="SSF47699">
    <property type="entry name" value="Bifunctional inhibitor/lipid-transfer protein/seed storage 2S albumin"/>
    <property type="match status" value="1"/>
</dbReference>
<keyword evidence="4" id="KW-1185">Reference proteome</keyword>
<accession>A0A3B6FVE1</accession>
<keyword evidence="1" id="KW-0732">Signal</keyword>
<dbReference type="InterPro" id="IPR016140">
    <property type="entry name" value="Bifunc_inhib/LTP/seed_store"/>
</dbReference>
<evidence type="ECO:0000313" key="4">
    <source>
        <dbReference type="Proteomes" id="UP000019116"/>
    </source>
</evidence>
<dbReference type="Gramene" id="TraesCS3B03G0912300.1">
    <property type="protein sequence ID" value="TraesCS3B03G0912300.1.CDS1"/>
    <property type="gene ID" value="TraesCS3B03G0912300"/>
</dbReference>
<sequence length="145" mass="16383">MAKHFGLLLVLAFVLVVTAEDCTVDLKGLIRECKQYVMFPASPKITPSSACCSVVQKVNSPCLCSKVTKEIEKVVCMDKVVYVADYYKNPLKPGSDCGSKCYILSHVLCTTNTCHELCMTCFCFLIFSQVTMSHLKDDRWMFRIW</sequence>
<dbReference type="CDD" id="cd04660">
    <property type="entry name" value="nsLTP_like"/>
    <property type="match status" value="1"/>
</dbReference>
<evidence type="ECO:0000256" key="1">
    <source>
        <dbReference type="SAM" id="SignalP"/>
    </source>
</evidence>
<protein>
    <recommendedName>
        <fullName evidence="2">Bifunctional inhibitor/plant lipid transfer protein/seed storage helical domain-containing protein</fullName>
    </recommendedName>
</protein>
<organism evidence="3">
    <name type="scientific">Triticum aestivum</name>
    <name type="common">Wheat</name>
    <dbReference type="NCBI Taxonomy" id="4565"/>
    <lineage>
        <taxon>Eukaryota</taxon>
        <taxon>Viridiplantae</taxon>
        <taxon>Streptophyta</taxon>
        <taxon>Embryophyta</taxon>
        <taxon>Tracheophyta</taxon>
        <taxon>Spermatophyta</taxon>
        <taxon>Magnoliopsida</taxon>
        <taxon>Liliopsida</taxon>
        <taxon>Poales</taxon>
        <taxon>Poaceae</taxon>
        <taxon>BOP clade</taxon>
        <taxon>Pooideae</taxon>
        <taxon>Triticodae</taxon>
        <taxon>Triticeae</taxon>
        <taxon>Triticinae</taxon>
        <taxon>Triticum</taxon>
    </lineage>
</organism>
<dbReference type="InterPro" id="IPR036312">
    <property type="entry name" value="Bifun_inhib/LTP/seed_sf"/>
</dbReference>
<feature type="domain" description="Bifunctional inhibitor/plant lipid transfer protein/seed storage helical" evidence="2">
    <location>
        <begin position="19"/>
        <end position="86"/>
    </location>
</feature>
<dbReference type="Gramene" id="TraesCLE_scaffold_024337_01G000800.1">
    <property type="protein sequence ID" value="TraesCLE_scaffold_024337_01G000800.1"/>
    <property type="gene ID" value="TraesCLE_scaffold_024337_01G000800"/>
</dbReference>
<dbReference type="Gene3D" id="1.10.110.10">
    <property type="entry name" value="Plant lipid-transfer and hydrophobic proteins"/>
    <property type="match status" value="1"/>
</dbReference>
<dbReference type="Pfam" id="PF14368">
    <property type="entry name" value="LTP_2"/>
    <property type="match status" value="1"/>
</dbReference>
<dbReference type="EnsemblPlants" id="TraesCS3B02G360000.1">
    <property type="protein sequence ID" value="TraesCS3B02G360000.1.cds1"/>
    <property type="gene ID" value="TraesCS3B02G360000"/>
</dbReference>
<dbReference type="STRING" id="4565.A0A3B6FVE1"/>
<feature type="chain" id="PRO_5043174283" description="Bifunctional inhibitor/plant lipid transfer protein/seed storage helical domain-containing protein" evidence="1">
    <location>
        <begin position="20"/>
        <end position="145"/>
    </location>
</feature>
<feature type="signal peptide" evidence="1">
    <location>
        <begin position="1"/>
        <end position="19"/>
    </location>
</feature>
<evidence type="ECO:0000259" key="2">
    <source>
        <dbReference type="Pfam" id="PF14368"/>
    </source>
</evidence>
<reference evidence="3" key="2">
    <citation type="submission" date="2018-10" db="UniProtKB">
        <authorList>
            <consortium name="EnsemblPlants"/>
        </authorList>
    </citation>
    <scope>IDENTIFICATION</scope>
</reference>
<name>A0A3B6FVE1_WHEAT</name>
<dbReference type="PANTHER" id="PTHR33286">
    <property type="entry name" value="BIFUNCTIONAL INHIBITOR/LIPID-TRANSFER PROTEIN/SEED STORAGE 2S ALBUMIN SUPERFAMILY PROTEIN"/>
    <property type="match status" value="1"/>
</dbReference>
<dbReference type="OrthoDB" id="678486at2759"/>
<dbReference type="Gramene" id="TraesCS3B02G360000.1">
    <property type="protein sequence ID" value="TraesCS3B02G360000.1.cds1"/>
    <property type="gene ID" value="TraesCS3B02G360000"/>
</dbReference>
<dbReference type="Proteomes" id="UP000019116">
    <property type="component" value="Chromosome 3B"/>
</dbReference>